<organism evidence="13 14">
    <name type="scientific">Blastococcus xanthinilyticus</name>
    <dbReference type="NCBI Taxonomy" id="1564164"/>
    <lineage>
        <taxon>Bacteria</taxon>
        <taxon>Bacillati</taxon>
        <taxon>Actinomycetota</taxon>
        <taxon>Actinomycetes</taxon>
        <taxon>Geodermatophilales</taxon>
        <taxon>Geodermatophilaceae</taxon>
        <taxon>Blastococcus</taxon>
    </lineage>
</organism>
<evidence type="ECO:0000256" key="8">
    <source>
        <dbReference type="PIRSR" id="PIRSR000350-3"/>
    </source>
</evidence>
<keyword evidence="7 10" id="KW-0676">Redox-active center</keyword>
<dbReference type="InterPro" id="IPR016156">
    <property type="entry name" value="FAD/NAD-linked_Rdtase_dimer_sf"/>
</dbReference>
<feature type="domain" description="FAD/NAD(P)-binding" evidence="12">
    <location>
        <begin position="10"/>
        <end position="319"/>
    </location>
</feature>
<dbReference type="GO" id="GO:0003955">
    <property type="term" value="F:NAD(P)H dehydrogenase (quinone) activity"/>
    <property type="evidence" value="ECO:0007669"/>
    <property type="project" value="TreeGrafter"/>
</dbReference>
<keyword evidence="14" id="KW-1185">Reference proteome</keyword>
<reference evidence="13 14" key="1">
    <citation type="submission" date="2019-07" db="EMBL/GenBank/DDBJ databases">
        <title>Genomic Encyclopedia of Archaeal and Bacterial Type Strains, Phase II (KMG-II): from individual species to whole genera.</title>
        <authorList>
            <person name="Goeker M."/>
        </authorList>
    </citation>
    <scope>NUCLEOTIDE SEQUENCE [LARGE SCALE GENOMIC DNA]</scope>
    <source>
        <strain evidence="13 14">DSM 46842</strain>
    </source>
</reference>
<evidence type="ECO:0000259" key="12">
    <source>
        <dbReference type="Pfam" id="PF07992"/>
    </source>
</evidence>
<keyword evidence="6" id="KW-1015">Disulfide bond</keyword>
<dbReference type="PIRSF" id="PIRSF000350">
    <property type="entry name" value="Mercury_reductase_MerA"/>
    <property type="match status" value="1"/>
</dbReference>
<dbReference type="PANTHER" id="PTHR43014:SF2">
    <property type="entry name" value="MERCURIC REDUCTASE"/>
    <property type="match status" value="1"/>
</dbReference>
<dbReference type="Pfam" id="PF07992">
    <property type="entry name" value="Pyr_redox_2"/>
    <property type="match status" value="1"/>
</dbReference>
<keyword evidence="8" id="KW-0520">NAD</keyword>
<evidence type="ECO:0000259" key="11">
    <source>
        <dbReference type="Pfam" id="PF02852"/>
    </source>
</evidence>
<evidence type="ECO:0000256" key="3">
    <source>
        <dbReference type="ARBA" id="ARBA00022827"/>
    </source>
</evidence>
<evidence type="ECO:0000256" key="9">
    <source>
        <dbReference type="PIRSR" id="PIRSR000350-4"/>
    </source>
</evidence>
<comment type="cofactor">
    <cofactor evidence="8">
        <name>FAD</name>
        <dbReference type="ChEBI" id="CHEBI:57692"/>
    </cofactor>
    <text evidence="8">Binds 1 FAD per subunit.</text>
</comment>
<feature type="binding site" evidence="8">
    <location>
        <position position="304"/>
    </location>
    <ligand>
        <name>FAD</name>
        <dbReference type="ChEBI" id="CHEBI:57692"/>
    </ligand>
</feature>
<keyword evidence="13" id="KW-0670">Pyruvate</keyword>
<dbReference type="Gene3D" id="3.50.50.60">
    <property type="entry name" value="FAD/NAD(P)-binding domain"/>
    <property type="match status" value="2"/>
</dbReference>
<name>A0A5S5D097_9ACTN</name>
<dbReference type="PRINTS" id="PR00368">
    <property type="entry name" value="FADPNR"/>
</dbReference>
<dbReference type="Proteomes" id="UP000322499">
    <property type="component" value="Unassembled WGS sequence"/>
</dbReference>
<evidence type="ECO:0000313" key="13">
    <source>
        <dbReference type="EMBL" id="TYP88029.1"/>
    </source>
</evidence>
<evidence type="ECO:0000256" key="4">
    <source>
        <dbReference type="ARBA" id="ARBA00022857"/>
    </source>
</evidence>
<feature type="binding site" evidence="8">
    <location>
        <position position="55"/>
    </location>
    <ligand>
        <name>FAD</name>
        <dbReference type="ChEBI" id="CHEBI:57692"/>
    </ligand>
</feature>
<feature type="domain" description="Pyridine nucleotide-disulphide oxidoreductase dimerisation" evidence="11">
    <location>
        <begin position="338"/>
        <end position="443"/>
    </location>
</feature>
<keyword evidence="2 10" id="KW-0285">Flavoprotein</keyword>
<dbReference type="SUPFAM" id="SSF51905">
    <property type="entry name" value="FAD/NAD(P)-binding domain"/>
    <property type="match status" value="1"/>
</dbReference>
<evidence type="ECO:0000256" key="1">
    <source>
        <dbReference type="ARBA" id="ARBA00007532"/>
    </source>
</evidence>
<evidence type="ECO:0000256" key="2">
    <source>
        <dbReference type="ARBA" id="ARBA00022630"/>
    </source>
</evidence>
<sequence length="479" mass="49404">MPFPRPETVDLLVIGGGTAGLVGAHTAAALGARTVLVERERTGGDCLWTGCVPSKAVLAAATAAADARGASRLGVDTGEVTVDFARVRAHVAAAIAAVEPQDSPASLAEAGVRVEAGSAVLTGPDTALVAGRPVRFRAALLATGAAPLVPPIDGIDAVEVLTSETVWDLEELPGRLVVLGGGPIGCELGQAFARLGAEVTVVDGSDRVLGPEDADAAALVDRALRRDGVRLRLGTEGTRVEPGLLHLDDGGTVPFDRLLVAVGRRPRSTDLGLDAAGVELDEHGAVAVDEALRTSNPRIWAAGDVTGKPYFTHVAGMHGSTAASNAVLGLRRTVDPVVPRVTYTSPEVASVGVSPAEARERGLTVRRVDHGTVDRAVAEGVTEGFTSLVLDRRRRIVGGVVVGPRAGETLGELTLAVRKGLTTTDLAGTTHAYPTYNDALVDAAVGDVRARLANPLVRAALRAFVAVRGRLRDAQRSER</sequence>
<proteinExistence type="inferred from homology"/>
<keyword evidence="4" id="KW-0521">NADP</keyword>
<comment type="caution">
    <text evidence="13">The sequence shown here is derived from an EMBL/GenBank/DDBJ whole genome shotgun (WGS) entry which is preliminary data.</text>
</comment>
<evidence type="ECO:0000256" key="7">
    <source>
        <dbReference type="ARBA" id="ARBA00023284"/>
    </source>
</evidence>
<dbReference type="PRINTS" id="PR00411">
    <property type="entry name" value="PNDRDTASEI"/>
</dbReference>
<keyword evidence="5 10" id="KW-0560">Oxidoreductase</keyword>
<protein>
    <submittedName>
        <fullName evidence="13">Pyruvate/2-oxoglutarate dehydrogenase complex dihydrolipoamide dehydrogenase (E3) component</fullName>
    </submittedName>
</protein>
<evidence type="ECO:0000256" key="6">
    <source>
        <dbReference type="ARBA" id="ARBA00023157"/>
    </source>
</evidence>
<dbReference type="Pfam" id="PF02852">
    <property type="entry name" value="Pyr_redox_dim"/>
    <property type="match status" value="1"/>
</dbReference>
<keyword evidence="8" id="KW-0547">Nucleotide-binding</keyword>
<dbReference type="InterPro" id="IPR012999">
    <property type="entry name" value="Pyr_OxRdtase_I_AS"/>
</dbReference>
<dbReference type="AlphaFoldDB" id="A0A5S5D097"/>
<dbReference type="InterPro" id="IPR001100">
    <property type="entry name" value="Pyr_nuc-diS_OxRdtase"/>
</dbReference>
<dbReference type="InterPro" id="IPR023753">
    <property type="entry name" value="FAD/NAD-binding_dom"/>
</dbReference>
<gene>
    <name evidence="13" type="ORF">BD833_105205</name>
</gene>
<feature type="binding site" evidence="8">
    <location>
        <begin position="180"/>
        <end position="187"/>
    </location>
    <ligand>
        <name>NAD(+)</name>
        <dbReference type="ChEBI" id="CHEBI:57540"/>
    </ligand>
</feature>
<keyword evidence="3 8" id="KW-0274">FAD</keyword>
<feature type="binding site" evidence="8">
    <location>
        <position position="263"/>
    </location>
    <ligand>
        <name>NAD(+)</name>
        <dbReference type="ChEBI" id="CHEBI:57540"/>
    </ligand>
</feature>
<evidence type="ECO:0000256" key="10">
    <source>
        <dbReference type="RuleBase" id="RU003691"/>
    </source>
</evidence>
<evidence type="ECO:0000313" key="14">
    <source>
        <dbReference type="Proteomes" id="UP000322499"/>
    </source>
</evidence>
<accession>A0A5S5D097</accession>
<comment type="similarity">
    <text evidence="1 10">Belongs to the class-I pyridine nucleotide-disulfide oxidoreductase family.</text>
</comment>
<dbReference type="SUPFAM" id="SSF55424">
    <property type="entry name" value="FAD/NAD-linked reductases, dimerisation (C-terminal) domain"/>
    <property type="match status" value="1"/>
</dbReference>
<dbReference type="GO" id="GO:0050660">
    <property type="term" value="F:flavin adenine dinucleotide binding"/>
    <property type="evidence" value="ECO:0007669"/>
    <property type="project" value="TreeGrafter"/>
</dbReference>
<feature type="disulfide bond" description="Redox-active" evidence="9">
    <location>
        <begin position="46"/>
        <end position="51"/>
    </location>
</feature>
<dbReference type="PROSITE" id="PS00076">
    <property type="entry name" value="PYRIDINE_REDOX_1"/>
    <property type="match status" value="1"/>
</dbReference>
<dbReference type="EMBL" id="VNHW01000005">
    <property type="protein sequence ID" value="TYP88029.1"/>
    <property type="molecule type" value="Genomic_DNA"/>
</dbReference>
<dbReference type="GO" id="GO:0016668">
    <property type="term" value="F:oxidoreductase activity, acting on a sulfur group of donors, NAD(P) as acceptor"/>
    <property type="evidence" value="ECO:0007669"/>
    <property type="project" value="InterPro"/>
</dbReference>
<dbReference type="InterPro" id="IPR036188">
    <property type="entry name" value="FAD/NAD-bd_sf"/>
</dbReference>
<dbReference type="RefSeq" id="WP_166532954.1">
    <property type="nucleotide sequence ID" value="NZ_VNHW01000005.1"/>
</dbReference>
<dbReference type="PANTHER" id="PTHR43014">
    <property type="entry name" value="MERCURIC REDUCTASE"/>
    <property type="match status" value="1"/>
</dbReference>
<dbReference type="InterPro" id="IPR004099">
    <property type="entry name" value="Pyr_nucl-diS_OxRdtase_dimer"/>
</dbReference>
<evidence type="ECO:0000256" key="5">
    <source>
        <dbReference type="ARBA" id="ARBA00023002"/>
    </source>
</evidence>
<dbReference type="Gene3D" id="3.30.390.30">
    <property type="match status" value="1"/>
</dbReference>